<dbReference type="InterPro" id="IPR037026">
    <property type="entry name" value="Vgr_OB-fold_dom_sf"/>
</dbReference>
<proteinExistence type="predicted"/>
<dbReference type="Gene3D" id="6.20.150.10">
    <property type="match status" value="1"/>
</dbReference>
<name>A0A4R5W1B5_9BURK</name>
<evidence type="ECO:0000259" key="2">
    <source>
        <dbReference type="Pfam" id="PF04717"/>
    </source>
</evidence>
<dbReference type="Proteomes" id="UP000294829">
    <property type="component" value="Unassembled WGS sequence"/>
</dbReference>
<dbReference type="OrthoDB" id="4931325at2"/>
<organism evidence="3 4">
    <name type="scientific">Sapientia aquatica</name>
    <dbReference type="NCBI Taxonomy" id="1549640"/>
    <lineage>
        <taxon>Bacteria</taxon>
        <taxon>Pseudomonadati</taxon>
        <taxon>Pseudomonadota</taxon>
        <taxon>Betaproteobacteria</taxon>
        <taxon>Burkholderiales</taxon>
        <taxon>Oxalobacteraceae</taxon>
        <taxon>Sapientia</taxon>
    </lineage>
</organism>
<accession>A0A4R5W1B5</accession>
<feature type="compositionally biased region" description="Polar residues" evidence="1">
    <location>
        <begin position="178"/>
        <end position="188"/>
    </location>
</feature>
<dbReference type="InterPro" id="IPR006531">
    <property type="entry name" value="Gp5/Vgr_OB"/>
</dbReference>
<dbReference type="NCBIfam" id="TIGR01644">
    <property type="entry name" value="phage_P2_V"/>
    <property type="match status" value="1"/>
</dbReference>
<gene>
    <name evidence="3" type="ORF">E2I14_10275</name>
</gene>
<evidence type="ECO:0000313" key="4">
    <source>
        <dbReference type="Proteomes" id="UP000294829"/>
    </source>
</evidence>
<reference evidence="3 4" key="1">
    <citation type="submission" date="2019-03" db="EMBL/GenBank/DDBJ databases">
        <title>Sapientia aquatica gen. nov., sp. nov., isolated from a crater lake.</title>
        <authorList>
            <person name="Felfoldi T."/>
            <person name="Szabo A."/>
            <person name="Toth E."/>
            <person name="Schumann P."/>
            <person name="Keki Z."/>
            <person name="Marialigeti K."/>
            <person name="Mathe I."/>
        </authorList>
    </citation>
    <scope>NUCLEOTIDE SEQUENCE [LARGE SCALE GENOMIC DNA]</scope>
    <source>
        <strain evidence="3 4">SA-152</strain>
    </source>
</reference>
<protein>
    <submittedName>
        <fullName evidence="3">Phage baseplate assembly protein V</fullName>
    </submittedName>
</protein>
<evidence type="ECO:0000256" key="1">
    <source>
        <dbReference type="SAM" id="MobiDB-lite"/>
    </source>
</evidence>
<evidence type="ECO:0000313" key="3">
    <source>
        <dbReference type="EMBL" id="TDK65971.1"/>
    </source>
</evidence>
<keyword evidence="4" id="KW-1185">Reference proteome</keyword>
<dbReference type="AlphaFoldDB" id="A0A4R5W1B5"/>
<comment type="caution">
    <text evidence="3">The sequence shown here is derived from an EMBL/GenBank/DDBJ whole genome shotgun (WGS) entry which is preliminary data.</text>
</comment>
<dbReference type="RefSeq" id="WP_133328099.1">
    <property type="nucleotide sequence ID" value="NZ_SMYL01000004.1"/>
</dbReference>
<sequence length="188" mass="20214">MSSTQQEFGVTARNGLVSDIDPARHKVRVIFPELDNLESFWLSVLARKSLKDKDYWLPDVGEQVAVLMDAFGEDGWVLGAVFSDIDKPSVTSKDKRNVTFADGAVIEYDRQTHHFDLRLPAGATMSITADGGIKVTGNVTIEKGDITIANGSLKAPNGDVVANGVSVSKHSHGGVRSGSENTWAANKS</sequence>
<feature type="region of interest" description="Disordered" evidence="1">
    <location>
        <begin position="168"/>
        <end position="188"/>
    </location>
</feature>
<dbReference type="Pfam" id="PF04717">
    <property type="entry name" value="Phage_base_V"/>
    <property type="match status" value="1"/>
</dbReference>
<dbReference type="InterPro" id="IPR013046">
    <property type="entry name" value="GpV/Gp45"/>
</dbReference>
<dbReference type="Gene3D" id="2.40.50.230">
    <property type="entry name" value="Gp5 N-terminal domain"/>
    <property type="match status" value="1"/>
</dbReference>
<feature type="domain" description="Gp5/Type VI secretion system Vgr protein OB-fold" evidence="2">
    <location>
        <begin position="14"/>
        <end position="70"/>
    </location>
</feature>
<dbReference type="EMBL" id="SMYL01000004">
    <property type="protein sequence ID" value="TDK65971.1"/>
    <property type="molecule type" value="Genomic_DNA"/>
</dbReference>